<evidence type="ECO:0000256" key="3">
    <source>
        <dbReference type="ARBA" id="ARBA00022553"/>
    </source>
</evidence>
<dbReference type="Pfam" id="PF02518">
    <property type="entry name" value="HATPase_c"/>
    <property type="match status" value="1"/>
</dbReference>
<evidence type="ECO:0000256" key="5">
    <source>
        <dbReference type="ARBA" id="ARBA00022777"/>
    </source>
</evidence>
<dbReference type="InterPro" id="IPR036890">
    <property type="entry name" value="HATPase_C_sf"/>
</dbReference>
<dbReference type="GO" id="GO:0005886">
    <property type="term" value="C:plasma membrane"/>
    <property type="evidence" value="ECO:0007669"/>
    <property type="project" value="TreeGrafter"/>
</dbReference>
<evidence type="ECO:0000256" key="6">
    <source>
        <dbReference type="SAM" id="MobiDB-lite"/>
    </source>
</evidence>
<keyword evidence="7" id="KW-0472">Membrane</keyword>
<dbReference type="Gene3D" id="3.30.565.10">
    <property type="entry name" value="Histidine kinase-like ATPase, C-terminal domain"/>
    <property type="match status" value="1"/>
</dbReference>
<feature type="transmembrane region" description="Helical" evidence="7">
    <location>
        <begin position="83"/>
        <end position="102"/>
    </location>
</feature>
<dbReference type="Gene3D" id="3.30.450.20">
    <property type="entry name" value="PAS domain"/>
    <property type="match status" value="1"/>
</dbReference>
<dbReference type="GO" id="GO:0009927">
    <property type="term" value="F:histidine phosphotransfer kinase activity"/>
    <property type="evidence" value="ECO:0007669"/>
    <property type="project" value="TreeGrafter"/>
</dbReference>
<dbReference type="AlphaFoldDB" id="A0A259U2C1"/>
<dbReference type="FunFam" id="3.30.565.10:FF:000010">
    <property type="entry name" value="Sensor histidine kinase RcsC"/>
    <property type="match status" value="1"/>
</dbReference>
<protein>
    <recommendedName>
        <fullName evidence="2">histidine kinase</fullName>
        <ecNumber evidence="2">2.7.13.3</ecNumber>
    </recommendedName>
</protein>
<accession>A0A259U2C1</accession>
<feature type="transmembrane region" description="Helical" evidence="7">
    <location>
        <begin position="53"/>
        <end position="71"/>
    </location>
</feature>
<feature type="region of interest" description="Disordered" evidence="6">
    <location>
        <begin position="562"/>
        <end position="602"/>
    </location>
</feature>
<dbReference type="PANTHER" id="PTHR43047">
    <property type="entry name" value="TWO-COMPONENT HISTIDINE PROTEIN KINASE"/>
    <property type="match status" value="1"/>
</dbReference>
<dbReference type="InterPro" id="IPR003594">
    <property type="entry name" value="HATPase_dom"/>
</dbReference>
<dbReference type="SMART" id="SM00086">
    <property type="entry name" value="PAC"/>
    <property type="match status" value="1"/>
</dbReference>
<dbReference type="InterPro" id="IPR000700">
    <property type="entry name" value="PAS-assoc_C"/>
</dbReference>
<evidence type="ECO:0000259" key="8">
    <source>
        <dbReference type="PROSITE" id="PS50109"/>
    </source>
</evidence>
<keyword evidence="4" id="KW-0808">Transferase</keyword>
<dbReference type="RefSeq" id="WP_094550378.1">
    <property type="nucleotide sequence ID" value="NZ_MQWB01000001.1"/>
</dbReference>
<dbReference type="FunCoup" id="A0A259U2C1">
    <property type="interactions" value="235"/>
</dbReference>
<dbReference type="CDD" id="cd00130">
    <property type="entry name" value="PAS"/>
    <property type="match status" value="1"/>
</dbReference>
<evidence type="ECO:0000313" key="10">
    <source>
        <dbReference type="EMBL" id="OZC04185.1"/>
    </source>
</evidence>
<dbReference type="InterPro" id="IPR000014">
    <property type="entry name" value="PAS"/>
</dbReference>
<dbReference type="CDD" id="cd00082">
    <property type="entry name" value="HisKA"/>
    <property type="match status" value="1"/>
</dbReference>
<feature type="domain" description="Histidine kinase" evidence="8">
    <location>
        <begin position="333"/>
        <end position="547"/>
    </location>
</feature>
<keyword evidence="3" id="KW-0597">Phosphoprotein</keyword>
<feature type="domain" description="PAC" evidence="9">
    <location>
        <begin position="263"/>
        <end position="315"/>
    </location>
</feature>
<dbReference type="CDD" id="cd16922">
    <property type="entry name" value="HATPase_EvgS-ArcB-TorS-like"/>
    <property type="match status" value="1"/>
</dbReference>
<name>A0A259U2C1_9BACT</name>
<organism evidence="10 11">
    <name type="scientific">Rubricoccus marinus</name>
    <dbReference type="NCBI Taxonomy" id="716817"/>
    <lineage>
        <taxon>Bacteria</taxon>
        <taxon>Pseudomonadati</taxon>
        <taxon>Rhodothermota</taxon>
        <taxon>Rhodothermia</taxon>
        <taxon>Rhodothermales</taxon>
        <taxon>Rubricoccaceae</taxon>
        <taxon>Rubricoccus</taxon>
    </lineage>
</organism>
<evidence type="ECO:0000259" key="9">
    <source>
        <dbReference type="PROSITE" id="PS50113"/>
    </source>
</evidence>
<dbReference type="InParanoid" id="A0A259U2C1"/>
<feature type="transmembrane region" description="Helical" evidence="7">
    <location>
        <begin position="108"/>
        <end position="126"/>
    </location>
</feature>
<dbReference type="PROSITE" id="PS50113">
    <property type="entry name" value="PAC"/>
    <property type="match status" value="1"/>
</dbReference>
<dbReference type="Proteomes" id="UP000216446">
    <property type="component" value="Unassembled WGS sequence"/>
</dbReference>
<keyword evidence="5" id="KW-0418">Kinase</keyword>
<dbReference type="Gene3D" id="1.10.287.130">
    <property type="match status" value="1"/>
</dbReference>
<evidence type="ECO:0000256" key="2">
    <source>
        <dbReference type="ARBA" id="ARBA00012438"/>
    </source>
</evidence>
<dbReference type="SUPFAM" id="SSF47384">
    <property type="entry name" value="Homodimeric domain of signal transducing histidine kinase"/>
    <property type="match status" value="1"/>
</dbReference>
<feature type="transmembrane region" description="Helical" evidence="7">
    <location>
        <begin position="158"/>
        <end position="178"/>
    </location>
</feature>
<dbReference type="EC" id="2.7.13.3" evidence="2"/>
<dbReference type="GO" id="GO:0000155">
    <property type="term" value="F:phosphorelay sensor kinase activity"/>
    <property type="evidence" value="ECO:0007669"/>
    <property type="project" value="InterPro"/>
</dbReference>
<dbReference type="InterPro" id="IPR035965">
    <property type="entry name" value="PAS-like_dom_sf"/>
</dbReference>
<sequence length="602" mass="65076">MRVYLPISLNPFLGEADHDVIVLRTLRLALCLCLGLIPAFGVAFAVGGVFDVLWIRAVATCATGLTLALTYSSKRAQARPLPLLAAYLGGLLVWIGMMAYSSRLMPEVAVGFLFTLFAAGSLLGASVRRVRPLAWYLAVCSIGTVGIGLAVPNPLSDVGVFVLSASATCMVLIIMAYARIREQNAREERDRTLQESEQLALMGSWSHDLRTTRRKWSDGMYRVVGIPPHPGEPPQVIDFVTPQDRSILTDDEERLLRGEAMTVDHRYSICRADGSPRRIHSIVRMITREDGRPLRLVGVAMDITEQAEREEELEQARAAAEDAAALQKSILANMSHEIRTPLTAVIGYSQLLEEEAGDDLRELIVPIRNGGERLLNTLNSVLDLARMEAGQLRINAEPLDVTQEVRTVAGLLQQQAARRGLGLTVEAPEAPLFALADTHALGRSLTNLISNAIKFTAEGSVTVRVACERTSVRIDVADTGRGMSPEFQALLFEPFRQESTGSARSHEGTGLGLTITRRLIDAMGGTISFESEEGIGTTFSILLPAAPPPAQEPAAWIALPAGTRASGEAPEVPRLSPEARPDGHGLWRNPPPGLTGSGRADA</sequence>
<comment type="caution">
    <text evidence="10">The sequence shown here is derived from an EMBL/GenBank/DDBJ whole genome shotgun (WGS) entry which is preliminary data.</text>
</comment>
<dbReference type="SMART" id="SM00388">
    <property type="entry name" value="HisKA"/>
    <property type="match status" value="1"/>
</dbReference>
<dbReference type="SUPFAM" id="SSF55785">
    <property type="entry name" value="PYP-like sensor domain (PAS domain)"/>
    <property type="match status" value="1"/>
</dbReference>
<evidence type="ECO:0000256" key="1">
    <source>
        <dbReference type="ARBA" id="ARBA00000085"/>
    </source>
</evidence>
<keyword evidence="7" id="KW-1133">Transmembrane helix</keyword>
<evidence type="ECO:0000313" key="11">
    <source>
        <dbReference type="Proteomes" id="UP000216446"/>
    </source>
</evidence>
<dbReference type="PANTHER" id="PTHR43047:SF72">
    <property type="entry name" value="OSMOSENSING HISTIDINE PROTEIN KINASE SLN1"/>
    <property type="match status" value="1"/>
</dbReference>
<evidence type="ECO:0000256" key="4">
    <source>
        <dbReference type="ARBA" id="ARBA00022679"/>
    </source>
</evidence>
<dbReference type="SMART" id="SM00387">
    <property type="entry name" value="HATPase_c"/>
    <property type="match status" value="1"/>
</dbReference>
<dbReference type="InterPro" id="IPR001610">
    <property type="entry name" value="PAC"/>
</dbReference>
<dbReference type="InterPro" id="IPR036097">
    <property type="entry name" value="HisK_dim/P_sf"/>
</dbReference>
<dbReference type="PRINTS" id="PR00344">
    <property type="entry name" value="BCTRLSENSOR"/>
</dbReference>
<gene>
    <name evidence="10" type="ORF">BSZ36_15060</name>
</gene>
<dbReference type="Gene3D" id="2.10.70.100">
    <property type="match status" value="1"/>
</dbReference>
<dbReference type="OrthoDB" id="5522855at2"/>
<feature type="transmembrane region" description="Helical" evidence="7">
    <location>
        <begin position="133"/>
        <end position="152"/>
    </location>
</feature>
<keyword evidence="7" id="KW-0812">Transmembrane</keyword>
<dbReference type="SUPFAM" id="SSF55874">
    <property type="entry name" value="ATPase domain of HSP90 chaperone/DNA topoisomerase II/histidine kinase"/>
    <property type="match status" value="1"/>
</dbReference>
<dbReference type="InterPro" id="IPR004358">
    <property type="entry name" value="Sig_transdc_His_kin-like_C"/>
</dbReference>
<keyword evidence="11" id="KW-1185">Reference proteome</keyword>
<dbReference type="NCBIfam" id="TIGR00229">
    <property type="entry name" value="sensory_box"/>
    <property type="match status" value="1"/>
</dbReference>
<dbReference type="PROSITE" id="PS50109">
    <property type="entry name" value="HIS_KIN"/>
    <property type="match status" value="1"/>
</dbReference>
<evidence type="ECO:0000256" key="7">
    <source>
        <dbReference type="SAM" id="Phobius"/>
    </source>
</evidence>
<dbReference type="EMBL" id="MQWB01000001">
    <property type="protein sequence ID" value="OZC04185.1"/>
    <property type="molecule type" value="Genomic_DNA"/>
</dbReference>
<feature type="transmembrane region" description="Helical" evidence="7">
    <location>
        <begin position="28"/>
        <end position="47"/>
    </location>
</feature>
<dbReference type="Pfam" id="PF00512">
    <property type="entry name" value="HisKA"/>
    <property type="match status" value="1"/>
</dbReference>
<dbReference type="InterPro" id="IPR013655">
    <property type="entry name" value="PAS_fold_3"/>
</dbReference>
<dbReference type="InterPro" id="IPR003661">
    <property type="entry name" value="HisK_dim/P_dom"/>
</dbReference>
<dbReference type="InterPro" id="IPR005467">
    <property type="entry name" value="His_kinase_dom"/>
</dbReference>
<reference evidence="10 11" key="1">
    <citation type="submission" date="2016-11" db="EMBL/GenBank/DDBJ databases">
        <title>Study of marine rhodopsin-containing bacteria.</title>
        <authorList>
            <person name="Yoshizawa S."/>
            <person name="Kumagai Y."/>
            <person name="Kogure K."/>
        </authorList>
    </citation>
    <scope>NUCLEOTIDE SEQUENCE [LARGE SCALE GENOMIC DNA]</scope>
    <source>
        <strain evidence="10 11">SG-29</strain>
    </source>
</reference>
<comment type="catalytic activity">
    <reaction evidence="1">
        <text>ATP + protein L-histidine = ADP + protein N-phospho-L-histidine.</text>
        <dbReference type="EC" id="2.7.13.3"/>
    </reaction>
</comment>
<proteinExistence type="predicted"/>
<dbReference type="Pfam" id="PF08447">
    <property type="entry name" value="PAS_3"/>
    <property type="match status" value="1"/>
</dbReference>